<sequence>MLKNADLRDNAFFVMAGLILVNVFWGASSIAAREALLQLSSIEIVTIRFTIALFIVFGMAIAMKKWDALRIHPKDIPTFILLSLSNVSIGFILQVESLNYTTVTNFSLEFNLATFFIMLMGALLLGERLTRTKLAGAGIAFAGAFLIISGGRLDLSSAHLLGDLMGVGSAIAFGIFTIASKKVSSKYSLTTILLYTFFFGVLELLPFYAFVTPMTPLASLSPLSWSSLLFLAVLCSVFCFFVYTHGLSRLKASDVAMSIYVTPLAGILLAVLLLGETLTAVTAVGAGLIMAGMYLTQRELEPDVPEKRYTPVALNE</sequence>
<keyword evidence="4 6" id="KW-1133">Transmembrane helix</keyword>
<accession>D1YUM5</accession>
<reference evidence="8 9" key="2">
    <citation type="journal article" date="2008" name="Int. J. Syst. Evol. Microbiol.">
        <title>Methanocella paludicola gen. nov., sp. nov., a methane-producing archaeon, the first isolate of the lineage 'Rice Cluster I', and proposal of the new archaeal order Methanocellales ord. nov.</title>
        <authorList>
            <person name="Sakai S."/>
            <person name="Imachi H."/>
            <person name="Hanada S."/>
            <person name="Ohashi A."/>
            <person name="Harada H."/>
            <person name="Kamagata Y."/>
        </authorList>
    </citation>
    <scope>NUCLEOTIDE SEQUENCE [LARGE SCALE GENOMIC DNA]</scope>
    <source>
        <strain evidence="9">DSM 17711 / JCM 13418 / NBRC 101707 / SANAE</strain>
    </source>
</reference>
<dbReference type="EMBL" id="AP011532">
    <property type="protein sequence ID" value="BAI60147.1"/>
    <property type="molecule type" value="Genomic_DNA"/>
</dbReference>
<keyword evidence="2" id="KW-1003">Cell membrane</keyword>
<feature type="transmembrane region" description="Helical" evidence="6">
    <location>
        <begin position="44"/>
        <end position="63"/>
    </location>
</feature>
<evidence type="ECO:0000256" key="3">
    <source>
        <dbReference type="ARBA" id="ARBA00022692"/>
    </source>
</evidence>
<keyword evidence="5 6" id="KW-0472">Membrane</keyword>
<keyword evidence="9" id="KW-1185">Reference proteome</keyword>
<feature type="domain" description="EamA" evidence="7">
    <location>
        <begin position="161"/>
        <end position="296"/>
    </location>
</feature>
<feature type="transmembrane region" description="Helical" evidence="6">
    <location>
        <begin position="75"/>
        <end position="94"/>
    </location>
</feature>
<feature type="transmembrane region" description="Helical" evidence="6">
    <location>
        <begin position="12"/>
        <end position="32"/>
    </location>
</feature>
<feature type="transmembrane region" description="Helical" evidence="6">
    <location>
        <begin position="134"/>
        <end position="153"/>
    </location>
</feature>
<dbReference type="STRING" id="304371.MCP_0075"/>
<dbReference type="InParanoid" id="D1YUM5"/>
<dbReference type="AlphaFoldDB" id="D1YUM5"/>
<dbReference type="InterPro" id="IPR000620">
    <property type="entry name" value="EamA_dom"/>
</dbReference>
<feature type="transmembrane region" description="Helical" evidence="6">
    <location>
        <begin position="223"/>
        <end position="243"/>
    </location>
</feature>
<evidence type="ECO:0000256" key="1">
    <source>
        <dbReference type="ARBA" id="ARBA00004651"/>
    </source>
</evidence>
<feature type="transmembrane region" description="Helical" evidence="6">
    <location>
        <begin position="192"/>
        <end position="211"/>
    </location>
</feature>
<evidence type="ECO:0000259" key="7">
    <source>
        <dbReference type="Pfam" id="PF00892"/>
    </source>
</evidence>
<evidence type="ECO:0000256" key="5">
    <source>
        <dbReference type="ARBA" id="ARBA00023136"/>
    </source>
</evidence>
<dbReference type="SUPFAM" id="SSF103481">
    <property type="entry name" value="Multidrug resistance efflux transporter EmrE"/>
    <property type="match status" value="2"/>
</dbReference>
<comment type="subcellular location">
    <subcellularLocation>
        <location evidence="1">Cell membrane</location>
        <topology evidence="1">Multi-pass membrane protein</topology>
    </subcellularLocation>
</comment>
<dbReference type="PANTHER" id="PTHR32322:SF18">
    <property type="entry name" value="S-ADENOSYLMETHIONINE_S-ADENOSYLHOMOCYSTEINE TRANSPORTER"/>
    <property type="match status" value="1"/>
</dbReference>
<feature type="transmembrane region" description="Helical" evidence="6">
    <location>
        <begin position="159"/>
        <end position="180"/>
    </location>
</feature>
<feature type="domain" description="EamA" evidence="7">
    <location>
        <begin position="17"/>
        <end position="148"/>
    </location>
</feature>
<organism evidence="8 9">
    <name type="scientific">Methanocella paludicola (strain DSM 17711 / JCM 13418 / NBRC 101707 / SANAE)</name>
    <dbReference type="NCBI Taxonomy" id="304371"/>
    <lineage>
        <taxon>Archaea</taxon>
        <taxon>Methanobacteriati</taxon>
        <taxon>Methanobacteriota</taxon>
        <taxon>Stenosarchaea group</taxon>
        <taxon>Methanomicrobia</taxon>
        <taxon>Methanocellales</taxon>
        <taxon>Methanocellaceae</taxon>
        <taxon>Methanocella</taxon>
    </lineage>
</organism>
<evidence type="ECO:0000313" key="8">
    <source>
        <dbReference type="EMBL" id="BAI60147.1"/>
    </source>
</evidence>
<dbReference type="Proteomes" id="UP000001882">
    <property type="component" value="Chromosome"/>
</dbReference>
<dbReference type="InterPro" id="IPR037185">
    <property type="entry name" value="EmrE-like"/>
</dbReference>
<reference evidence="8 9" key="1">
    <citation type="journal article" date="2007" name="Appl. Environ. Microbiol.">
        <title>Isolation of key methanogens for global methane emission from rice paddy fields: a novel isolate affiliated with the clone cluster rice cluster I.</title>
        <authorList>
            <person name="Sakai S."/>
            <person name="Imachi H."/>
            <person name="Sekiguchi Y."/>
            <person name="Ohashi A."/>
            <person name="Harada H."/>
            <person name="Kamagata Y."/>
        </authorList>
    </citation>
    <scope>NUCLEOTIDE SEQUENCE [LARGE SCALE GENOMIC DNA]</scope>
    <source>
        <strain evidence="9">DSM 17711 / JCM 13418 / NBRC 101707 / SANAE</strain>
    </source>
</reference>
<proteinExistence type="predicted"/>
<dbReference type="eggNOG" id="arCOG00271">
    <property type="taxonomic scope" value="Archaea"/>
</dbReference>
<name>D1YUM5_METPS</name>
<gene>
    <name evidence="8" type="ordered locus">MCP_0075</name>
</gene>
<protein>
    <recommendedName>
        <fullName evidence="7">EamA domain-containing protein</fullName>
    </recommendedName>
</protein>
<dbReference type="GO" id="GO:0005886">
    <property type="term" value="C:plasma membrane"/>
    <property type="evidence" value="ECO:0007669"/>
    <property type="project" value="UniProtKB-SubCell"/>
</dbReference>
<evidence type="ECO:0000313" key="9">
    <source>
        <dbReference type="Proteomes" id="UP000001882"/>
    </source>
</evidence>
<evidence type="ECO:0000256" key="4">
    <source>
        <dbReference type="ARBA" id="ARBA00022989"/>
    </source>
</evidence>
<evidence type="ECO:0000256" key="2">
    <source>
        <dbReference type="ARBA" id="ARBA00022475"/>
    </source>
</evidence>
<evidence type="ECO:0000256" key="6">
    <source>
        <dbReference type="SAM" id="Phobius"/>
    </source>
</evidence>
<dbReference type="KEGG" id="mpd:MCP_0075"/>
<dbReference type="Pfam" id="PF00892">
    <property type="entry name" value="EamA"/>
    <property type="match status" value="2"/>
</dbReference>
<dbReference type="RefSeq" id="WP_012898827.1">
    <property type="nucleotide sequence ID" value="NC_013665.1"/>
</dbReference>
<dbReference type="PANTHER" id="PTHR32322">
    <property type="entry name" value="INNER MEMBRANE TRANSPORTER"/>
    <property type="match status" value="1"/>
</dbReference>
<keyword evidence="3 6" id="KW-0812">Transmembrane</keyword>
<reference evidence="9" key="3">
    <citation type="journal article" date="2011" name="PLoS ONE">
        <title>Genome sequence of a mesophilic hydrogenotrophic methanogen Methanocella paludicola, the first cultivated representative of the order Methanocellales.</title>
        <authorList>
            <person name="Sakai S."/>
            <person name="Takaki Y."/>
            <person name="Shimamura S."/>
            <person name="Sekine M."/>
            <person name="Tajima T."/>
            <person name="Kosugi H."/>
            <person name="Ichikawa N."/>
            <person name="Tasumi E."/>
            <person name="Hiraki A.T."/>
            <person name="Shimizu A."/>
            <person name="Kato Y."/>
            <person name="Nishiko R."/>
            <person name="Mori K."/>
            <person name="Fujita N."/>
            <person name="Imachi H."/>
            <person name="Takai K."/>
        </authorList>
    </citation>
    <scope>NUCLEOTIDE SEQUENCE [LARGE SCALE GENOMIC DNA]</scope>
    <source>
        <strain evidence="9">DSM 17711 / JCM 13418 / NBRC 101707 / SANAE</strain>
    </source>
</reference>
<dbReference type="OrthoDB" id="384819at2157"/>
<dbReference type="InterPro" id="IPR050638">
    <property type="entry name" value="AA-Vitamin_Transporters"/>
</dbReference>
<feature type="transmembrane region" description="Helical" evidence="6">
    <location>
        <begin position="106"/>
        <end position="125"/>
    </location>
</feature>
<dbReference type="GeneID" id="8680240"/>